<sequence>MLLGAEELRRAEPALGGAKVLICQLEISPDTSLQALSMARERQVRTIFNPAPAVPDLHPDFYRYSDVFCCNEPEAELLTGMAVGSVEDAGKVGAELLGRGCGSVIVTLGPQGCVVLSSQDPTPRHIATTTVTALDTTPCESQGGPRESPPPDAQLCSGPWRGLCGLCSWEFEAAVASGAGSSIVPVRVKSRLHPGGMCTPPSPSPVTHPSALLLSAHSRRPAVRPAIVGRIVEPAHCAMTHYQIHFRSNLSRSMGSPLRWAGKHTHLSHDATVHMSGAATGAIELRHELGLELIVGPMSRHTKQALIIHMGGFWEGPDSGNRSESMKGQEGCRSMERNGGFFPGALQGAGDSFIGALAFYMADYPIMPLEEMARRANQVAAVSVQAVGTQTSYPFRKDLPKDLL</sequence>
<dbReference type="GO" id="GO:0005829">
    <property type="term" value="C:cytosol"/>
    <property type="evidence" value="ECO:0007669"/>
    <property type="project" value="TreeGrafter"/>
</dbReference>
<evidence type="ECO:0000313" key="4">
    <source>
        <dbReference type="EMBL" id="KAG9336830.1"/>
    </source>
</evidence>
<proteinExistence type="predicted"/>
<comment type="caution">
    <text evidence="4">The sequence shown here is derived from an EMBL/GenBank/DDBJ whole genome shotgun (WGS) entry which is preliminary data.</text>
</comment>
<dbReference type="PANTHER" id="PTHR10584:SF166">
    <property type="entry name" value="RIBOKINASE"/>
    <property type="match status" value="1"/>
</dbReference>
<protein>
    <recommendedName>
        <fullName evidence="3">Carbohydrate kinase PfkB domain-containing protein</fullName>
    </recommendedName>
</protein>
<dbReference type="InterPro" id="IPR029056">
    <property type="entry name" value="Ribokinase-like"/>
</dbReference>
<dbReference type="OrthoDB" id="415590at2759"/>
<accession>A0A8T2NBY8</accession>
<name>A0A8T2NBY8_9TELE</name>
<dbReference type="GO" id="GO:0016301">
    <property type="term" value="F:kinase activity"/>
    <property type="evidence" value="ECO:0007669"/>
    <property type="project" value="UniProtKB-KW"/>
</dbReference>
<evidence type="ECO:0000259" key="3">
    <source>
        <dbReference type="Pfam" id="PF00294"/>
    </source>
</evidence>
<feature type="domain" description="Carbohydrate kinase PfkB" evidence="3">
    <location>
        <begin position="348"/>
        <end position="394"/>
    </location>
</feature>
<dbReference type="InterPro" id="IPR011611">
    <property type="entry name" value="PfkB_dom"/>
</dbReference>
<organism evidence="4 5">
    <name type="scientific">Albula glossodonta</name>
    <name type="common">roundjaw bonefish</name>
    <dbReference type="NCBI Taxonomy" id="121402"/>
    <lineage>
        <taxon>Eukaryota</taxon>
        <taxon>Metazoa</taxon>
        <taxon>Chordata</taxon>
        <taxon>Craniata</taxon>
        <taxon>Vertebrata</taxon>
        <taxon>Euteleostomi</taxon>
        <taxon>Actinopterygii</taxon>
        <taxon>Neopterygii</taxon>
        <taxon>Teleostei</taxon>
        <taxon>Albuliformes</taxon>
        <taxon>Albulidae</taxon>
        <taxon>Albula</taxon>
    </lineage>
</organism>
<evidence type="ECO:0000313" key="5">
    <source>
        <dbReference type="Proteomes" id="UP000824540"/>
    </source>
</evidence>
<dbReference type="GO" id="GO:0006796">
    <property type="term" value="P:phosphate-containing compound metabolic process"/>
    <property type="evidence" value="ECO:0007669"/>
    <property type="project" value="UniProtKB-ARBA"/>
</dbReference>
<dbReference type="Proteomes" id="UP000824540">
    <property type="component" value="Unassembled WGS sequence"/>
</dbReference>
<dbReference type="AlphaFoldDB" id="A0A8T2NBY8"/>
<feature type="domain" description="Carbohydrate kinase PfkB" evidence="3">
    <location>
        <begin position="22"/>
        <end position="137"/>
    </location>
</feature>
<dbReference type="EMBL" id="JAFBMS010000102">
    <property type="protein sequence ID" value="KAG9336830.1"/>
    <property type="molecule type" value="Genomic_DNA"/>
</dbReference>
<reference evidence="4" key="1">
    <citation type="thesis" date="2021" institute="BYU ScholarsArchive" country="Provo, UT, USA">
        <title>Applications of and Algorithms for Genome Assembly and Genomic Analyses with an Emphasis on Marine Teleosts.</title>
        <authorList>
            <person name="Pickett B.D."/>
        </authorList>
    </citation>
    <scope>NUCLEOTIDE SEQUENCE</scope>
    <source>
        <strain evidence="4">HI-2016</strain>
    </source>
</reference>
<dbReference type="GO" id="GO:0044281">
    <property type="term" value="P:small molecule metabolic process"/>
    <property type="evidence" value="ECO:0007669"/>
    <property type="project" value="UniProtKB-ARBA"/>
</dbReference>
<evidence type="ECO:0000256" key="1">
    <source>
        <dbReference type="ARBA" id="ARBA00022679"/>
    </source>
</evidence>
<gene>
    <name evidence="4" type="ORF">JZ751_003178</name>
</gene>
<keyword evidence="2" id="KW-0418">Kinase</keyword>
<dbReference type="SUPFAM" id="SSF53613">
    <property type="entry name" value="Ribokinase-like"/>
    <property type="match status" value="2"/>
</dbReference>
<dbReference type="Gene3D" id="3.40.1190.20">
    <property type="match status" value="2"/>
</dbReference>
<dbReference type="Pfam" id="PF00294">
    <property type="entry name" value="PfkB"/>
    <property type="match status" value="2"/>
</dbReference>
<keyword evidence="5" id="KW-1185">Reference proteome</keyword>
<evidence type="ECO:0000256" key="2">
    <source>
        <dbReference type="ARBA" id="ARBA00022777"/>
    </source>
</evidence>
<dbReference type="PANTHER" id="PTHR10584">
    <property type="entry name" value="SUGAR KINASE"/>
    <property type="match status" value="1"/>
</dbReference>
<keyword evidence="1" id="KW-0808">Transferase</keyword>